<dbReference type="Proteomes" id="UP001472677">
    <property type="component" value="Unassembled WGS sequence"/>
</dbReference>
<gene>
    <name evidence="1" type="ORF">V6N12_037144</name>
</gene>
<comment type="caution">
    <text evidence="1">The sequence shown here is derived from an EMBL/GenBank/DDBJ whole genome shotgun (WGS) entry which is preliminary data.</text>
</comment>
<evidence type="ECO:0000313" key="2">
    <source>
        <dbReference type="Proteomes" id="UP001472677"/>
    </source>
</evidence>
<dbReference type="EMBL" id="JBBPBM010001336">
    <property type="protein sequence ID" value="KAK8484910.1"/>
    <property type="molecule type" value="Genomic_DNA"/>
</dbReference>
<protein>
    <submittedName>
        <fullName evidence="1">Uncharacterized protein</fullName>
    </submittedName>
</protein>
<keyword evidence="2" id="KW-1185">Reference proteome</keyword>
<organism evidence="1 2">
    <name type="scientific">Hibiscus sabdariffa</name>
    <name type="common">roselle</name>
    <dbReference type="NCBI Taxonomy" id="183260"/>
    <lineage>
        <taxon>Eukaryota</taxon>
        <taxon>Viridiplantae</taxon>
        <taxon>Streptophyta</taxon>
        <taxon>Embryophyta</taxon>
        <taxon>Tracheophyta</taxon>
        <taxon>Spermatophyta</taxon>
        <taxon>Magnoliopsida</taxon>
        <taxon>eudicotyledons</taxon>
        <taxon>Gunneridae</taxon>
        <taxon>Pentapetalae</taxon>
        <taxon>rosids</taxon>
        <taxon>malvids</taxon>
        <taxon>Malvales</taxon>
        <taxon>Malvaceae</taxon>
        <taxon>Malvoideae</taxon>
        <taxon>Hibiscus</taxon>
    </lineage>
</organism>
<evidence type="ECO:0000313" key="1">
    <source>
        <dbReference type="EMBL" id="KAK8484910.1"/>
    </source>
</evidence>
<reference evidence="1 2" key="1">
    <citation type="journal article" date="2024" name="G3 (Bethesda)">
        <title>Genome assembly of Hibiscus sabdariffa L. provides insights into metabolisms of medicinal natural products.</title>
        <authorList>
            <person name="Kim T."/>
        </authorList>
    </citation>
    <scope>NUCLEOTIDE SEQUENCE [LARGE SCALE GENOMIC DNA]</scope>
    <source>
        <strain evidence="1">TK-2024</strain>
        <tissue evidence="1">Old leaves</tissue>
    </source>
</reference>
<accession>A0ABR1ZWC0</accession>
<sequence length="72" mass="8159">MKFGPQFSIPFSFRPKDPLASVLVLNPTVLLFQLRRFCCPFSFSFSSSVQLIHGNCCNGKEKARGECFYCKS</sequence>
<proteinExistence type="predicted"/>
<name>A0ABR1ZWC0_9ROSI</name>